<accession>A0ACA9N0H1</accession>
<name>A0ACA9N0H1_9GLOM</name>
<dbReference type="EMBL" id="CAJVPM010018378">
    <property type="protein sequence ID" value="CAG8624573.1"/>
    <property type="molecule type" value="Genomic_DNA"/>
</dbReference>
<keyword evidence="2" id="KW-1185">Reference proteome</keyword>
<dbReference type="Proteomes" id="UP000789860">
    <property type="component" value="Unassembled WGS sequence"/>
</dbReference>
<evidence type="ECO:0000313" key="2">
    <source>
        <dbReference type="Proteomes" id="UP000789860"/>
    </source>
</evidence>
<sequence length="133" mass="15964">MNLFIGILSNLINDDEHKHIAYLNLLKEIIVEIELFYLLPHQRRKENWFPLIVFYECQTLILREHILYIKKNWKGYKKPYFSENLNRILRLPEEPPNLEQIQYDIINLNKSQDNNKVKDPSKSIDEINSLAIA</sequence>
<evidence type="ECO:0000313" key="1">
    <source>
        <dbReference type="EMBL" id="CAG8624573.1"/>
    </source>
</evidence>
<gene>
    <name evidence="1" type="ORF">SCALOS_LOCUS7763</name>
</gene>
<reference evidence="1" key="1">
    <citation type="submission" date="2021-06" db="EMBL/GenBank/DDBJ databases">
        <authorList>
            <person name="Kallberg Y."/>
            <person name="Tangrot J."/>
            <person name="Rosling A."/>
        </authorList>
    </citation>
    <scope>NUCLEOTIDE SEQUENCE</scope>
    <source>
        <strain evidence="1">AU212A</strain>
    </source>
</reference>
<proteinExistence type="predicted"/>
<comment type="caution">
    <text evidence="1">The sequence shown here is derived from an EMBL/GenBank/DDBJ whole genome shotgun (WGS) entry which is preliminary data.</text>
</comment>
<feature type="non-terminal residue" evidence="1">
    <location>
        <position position="133"/>
    </location>
</feature>
<organism evidence="1 2">
    <name type="scientific">Scutellospora calospora</name>
    <dbReference type="NCBI Taxonomy" id="85575"/>
    <lineage>
        <taxon>Eukaryota</taxon>
        <taxon>Fungi</taxon>
        <taxon>Fungi incertae sedis</taxon>
        <taxon>Mucoromycota</taxon>
        <taxon>Glomeromycotina</taxon>
        <taxon>Glomeromycetes</taxon>
        <taxon>Diversisporales</taxon>
        <taxon>Gigasporaceae</taxon>
        <taxon>Scutellospora</taxon>
    </lineage>
</organism>
<protein>
    <submittedName>
        <fullName evidence="1">10787_t:CDS:1</fullName>
    </submittedName>
</protein>